<evidence type="ECO:0000256" key="6">
    <source>
        <dbReference type="ARBA" id="ARBA00023136"/>
    </source>
</evidence>
<feature type="transmembrane region" description="Helical" evidence="7">
    <location>
        <begin position="97"/>
        <end position="117"/>
    </location>
</feature>
<dbReference type="Proteomes" id="UP000264541">
    <property type="component" value="Unassembled WGS sequence"/>
</dbReference>
<dbReference type="InterPro" id="IPR037185">
    <property type="entry name" value="EmrE-like"/>
</dbReference>
<evidence type="ECO:0000256" key="4">
    <source>
        <dbReference type="ARBA" id="ARBA00022692"/>
    </source>
</evidence>
<comment type="subcellular location">
    <subcellularLocation>
        <location evidence="1">Cell membrane</location>
        <topology evidence="1">Multi-pass membrane protein</topology>
    </subcellularLocation>
</comment>
<feature type="domain" description="EamA" evidence="8">
    <location>
        <begin position="151"/>
        <end position="286"/>
    </location>
</feature>
<keyword evidence="10" id="KW-1185">Reference proteome</keyword>
<dbReference type="RefSeq" id="WP_117325820.1">
    <property type="nucleotide sequence ID" value="NZ_QVTE01000015.1"/>
</dbReference>
<gene>
    <name evidence="9" type="ORF">D0469_06470</name>
</gene>
<feature type="transmembrane region" description="Helical" evidence="7">
    <location>
        <begin position="244"/>
        <end position="263"/>
    </location>
</feature>
<keyword evidence="4 7" id="KW-0812">Transmembrane</keyword>
<dbReference type="InterPro" id="IPR000620">
    <property type="entry name" value="EamA_dom"/>
</dbReference>
<feature type="transmembrane region" description="Helical" evidence="7">
    <location>
        <begin position="124"/>
        <end position="142"/>
    </location>
</feature>
<sequence>MKSLSRTNTALLLTFLVITWGINWPLSKMALSYAPPLLFAGIRTILGGFILLIFALPRYKSLRFKETWHFYLISAILNIILFYGLQTVGLGFAPAGLFSAIVFIEPVLLGIFCWIWLGESMYRLKIIGLILGFAGVAIISASGFTGDISVIGILLALGSALAWGLGTVYVKKTGDRVDSIWMVTIQLLMGGLFLITVGSSVESWSTIQWELPFITNLLFISTFVIAFGWLAFFTLVGSGEASKVGSFTFLIPLIAILFSSILLKEAITLNLIVGLIFIVISILFVNIKLKTQAVPDSVNTNV</sequence>
<dbReference type="EMBL" id="QVTE01000015">
    <property type="protein sequence ID" value="RFU70567.1"/>
    <property type="molecule type" value="Genomic_DNA"/>
</dbReference>
<feature type="transmembrane region" description="Helical" evidence="7">
    <location>
        <begin position="68"/>
        <end position="85"/>
    </location>
</feature>
<protein>
    <submittedName>
        <fullName evidence="9">DMT family transporter</fullName>
    </submittedName>
</protein>
<feature type="transmembrane region" description="Helical" evidence="7">
    <location>
        <begin position="148"/>
        <end position="168"/>
    </location>
</feature>
<evidence type="ECO:0000256" key="5">
    <source>
        <dbReference type="ARBA" id="ARBA00022989"/>
    </source>
</evidence>
<feature type="transmembrane region" description="Helical" evidence="7">
    <location>
        <begin position="180"/>
        <end position="201"/>
    </location>
</feature>
<dbReference type="PANTHER" id="PTHR32322:SF18">
    <property type="entry name" value="S-ADENOSYLMETHIONINE_S-ADENOSYLHOMOCYSTEINE TRANSPORTER"/>
    <property type="match status" value="1"/>
</dbReference>
<dbReference type="GO" id="GO:0005886">
    <property type="term" value="C:plasma membrane"/>
    <property type="evidence" value="ECO:0007669"/>
    <property type="project" value="UniProtKB-SubCell"/>
</dbReference>
<evidence type="ECO:0000313" key="10">
    <source>
        <dbReference type="Proteomes" id="UP000264541"/>
    </source>
</evidence>
<keyword evidence="6 7" id="KW-0472">Membrane</keyword>
<reference evidence="9 10" key="1">
    <citation type="submission" date="2018-08" db="EMBL/GenBank/DDBJ databases">
        <title>Bacillus chawlae sp. nov., Bacillus glennii sp. nov., and Bacillus saganii sp. nov. Isolated from the Vehicle Assembly Building at Kennedy Space Center where the Viking Spacecraft were Assembled.</title>
        <authorList>
            <person name="Seuylemezian A."/>
            <person name="Vaishampayan P."/>
        </authorList>
    </citation>
    <scope>NUCLEOTIDE SEQUENCE [LARGE SCALE GENOMIC DNA]</scope>
    <source>
        <strain evidence="9 10">V47-23a</strain>
    </source>
</reference>
<dbReference type="Pfam" id="PF00892">
    <property type="entry name" value="EamA"/>
    <property type="match status" value="2"/>
</dbReference>
<dbReference type="SUPFAM" id="SSF103481">
    <property type="entry name" value="Multidrug resistance efflux transporter EmrE"/>
    <property type="match status" value="2"/>
</dbReference>
<feature type="transmembrane region" description="Helical" evidence="7">
    <location>
        <begin position="213"/>
        <end position="237"/>
    </location>
</feature>
<accession>A0A372LRM3</accession>
<comment type="caution">
    <text evidence="9">The sequence shown here is derived from an EMBL/GenBank/DDBJ whole genome shotgun (WGS) entry which is preliminary data.</text>
</comment>
<feature type="domain" description="EamA" evidence="8">
    <location>
        <begin position="10"/>
        <end position="140"/>
    </location>
</feature>
<keyword evidence="5 7" id="KW-1133">Transmembrane helix</keyword>
<evidence type="ECO:0000256" key="1">
    <source>
        <dbReference type="ARBA" id="ARBA00004651"/>
    </source>
</evidence>
<keyword evidence="3" id="KW-1003">Cell membrane</keyword>
<feature type="transmembrane region" description="Helical" evidence="7">
    <location>
        <begin position="37"/>
        <end position="56"/>
    </location>
</feature>
<evidence type="ECO:0000256" key="3">
    <source>
        <dbReference type="ARBA" id="ARBA00022475"/>
    </source>
</evidence>
<proteinExistence type="inferred from homology"/>
<dbReference type="InterPro" id="IPR050638">
    <property type="entry name" value="AA-Vitamin_Transporters"/>
</dbReference>
<dbReference type="OrthoDB" id="510638at2"/>
<name>A0A372LRM3_9BACI</name>
<evidence type="ECO:0000313" key="9">
    <source>
        <dbReference type="EMBL" id="RFU70567.1"/>
    </source>
</evidence>
<organism evidence="9 10">
    <name type="scientific">Peribacillus saganii</name>
    <dbReference type="NCBI Taxonomy" id="2303992"/>
    <lineage>
        <taxon>Bacteria</taxon>
        <taxon>Bacillati</taxon>
        <taxon>Bacillota</taxon>
        <taxon>Bacilli</taxon>
        <taxon>Bacillales</taxon>
        <taxon>Bacillaceae</taxon>
        <taxon>Peribacillus</taxon>
    </lineage>
</organism>
<feature type="transmembrane region" description="Helical" evidence="7">
    <location>
        <begin position="269"/>
        <end position="287"/>
    </location>
</feature>
<evidence type="ECO:0000259" key="8">
    <source>
        <dbReference type="Pfam" id="PF00892"/>
    </source>
</evidence>
<comment type="similarity">
    <text evidence="2">Belongs to the EamA transporter family.</text>
</comment>
<evidence type="ECO:0000256" key="2">
    <source>
        <dbReference type="ARBA" id="ARBA00007362"/>
    </source>
</evidence>
<evidence type="ECO:0000256" key="7">
    <source>
        <dbReference type="SAM" id="Phobius"/>
    </source>
</evidence>
<dbReference type="PANTHER" id="PTHR32322">
    <property type="entry name" value="INNER MEMBRANE TRANSPORTER"/>
    <property type="match status" value="1"/>
</dbReference>
<dbReference type="AlphaFoldDB" id="A0A372LRM3"/>